<evidence type="ECO:0000256" key="1">
    <source>
        <dbReference type="SAM" id="Phobius"/>
    </source>
</evidence>
<dbReference type="KEGG" id="cdx:CDES_02465"/>
<keyword evidence="1" id="KW-0472">Membrane</keyword>
<dbReference type="RefSeq" id="WP_053544097.1">
    <property type="nucleotide sequence ID" value="NZ_CP009220.1"/>
</dbReference>
<evidence type="ECO:0000313" key="2">
    <source>
        <dbReference type="EMBL" id="ALC04953.1"/>
    </source>
</evidence>
<dbReference type="STRING" id="931089.CDES_02465"/>
<dbReference type="AlphaFoldDB" id="A0A0M3Q939"/>
<dbReference type="Proteomes" id="UP000068067">
    <property type="component" value="Chromosome"/>
</dbReference>
<dbReference type="EMBL" id="CP009220">
    <property type="protein sequence ID" value="ALC04953.1"/>
    <property type="molecule type" value="Genomic_DNA"/>
</dbReference>
<feature type="transmembrane region" description="Helical" evidence="1">
    <location>
        <begin position="6"/>
        <end position="28"/>
    </location>
</feature>
<sequence length="87" mass="9014">MDFATLFGSLVDVTLVGILLGAGLPALFALGIRFAHAPSAEGSNAFGKIASTICFAIIVVAIIAGILWITKSTIYQYSGFDIFGTEG</sequence>
<keyword evidence="3" id="KW-1185">Reference proteome</keyword>
<reference evidence="2 3" key="1">
    <citation type="submission" date="2014-08" db="EMBL/GenBank/DDBJ databases">
        <title>Complete genome sequence of Corynebacterium deserti GIMN1.010 (=DSM 45689), isolated from desert sand in western China.</title>
        <authorList>
            <person name="Ruckert C."/>
            <person name="Albersmeier A."/>
            <person name="Kalinowski J."/>
        </authorList>
    </citation>
    <scope>NUCLEOTIDE SEQUENCE [LARGE SCALE GENOMIC DNA]</scope>
    <source>
        <strain evidence="2 3">GIMN1.010</strain>
    </source>
</reference>
<name>A0A0M3Q939_9CORY</name>
<organism evidence="2 3">
    <name type="scientific">Corynebacterium deserti GIMN1.010</name>
    <dbReference type="NCBI Taxonomy" id="931089"/>
    <lineage>
        <taxon>Bacteria</taxon>
        <taxon>Bacillati</taxon>
        <taxon>Actinomycetota</taxon>
        <taxon>Actinomycetes</taxon>
        <taxon>Mycobacteriales</taxon>
        <taxon>Corynebacteriaceae</taxon>
        <taxon>Corynebacterium</taxon>
    </lineage>
</organism>
<feature type="transmembrane region" description="Helical" evidence="1">
    <location>
        <begin position="49"/>
        <end position="69"/>
    </location>
</feature>
<keyword evidence="1" id="KW-1133">Transmembrane helix</keyword>
<accession>A0A0M3Q939</accession>
<keyword evidence="1" id="KW-0812">Transmembrane</keyword>
<dbReference type="PATRIC" id="fig|931089.4.peg.500"/>
<protein>
    <submittedName>
        <fullName evidence="2">Putative membrane protein</fullName>
    </submittedName>
</protein>
<evidence type="ECO:0000313" key="3">
    <source>
        <dbReference type="Proteomes" id="UP000068067"/>
    </source>
</evidence>
<proteinExistence type="predicted"/>
<gene>
    <name evidence="2" type="ORF">CDES_02465</name>
</gene>